<dbReference type="OrthoDB" id="3531194at2"/>
<dbReference type="PANTHER" id="PTHR35525:SF3">
    <property type="entry name" value="BLL6575 PROTEIN"/>
    <property type="match status" value="1"/>
</dbReference>
<evidence type="ECO:0000313" key="2">
    <source>
        <dbReference type="EMBL" id="KXO96369.1"/>
    </source>
</evidence>
<dbReference type="RefSeq" id="WP_068573399.1">
    <property type="nucleotide sequence ID" value="NZ_LSRE01000018.1"/>
</dbReference>
<dbReference type="AlphaFoldDB" id="A0A138A451"/>
<dbReference type="InterPro" id="IPR010852">
    <property type="entry name" value="ABATE"/>
</dbReference>
<evidence type="ECO:0000313" key="4">
    <source>
        <dbReference type="Proteomes" id="UP000070258"/>
    </source>
</evidence>
<protein>
    <submittedName>
        <fullName evidence="3">RNA-binding protein</fullName>
    </submittedName>
</protein>
<evidence type="ECO:0000313" key="5">
    <source>
        <dbReference type="Proteomes" id="UP000070409"/>
    </source>
</evidence>
<evidence type="ECO:0000259" key="1">
    <source>
        <dbReference type="Pfam" id="PF11706"/>
    </source>
</evidence>
<dbReference type="STRING" id="239498.AXK60_13820"/>
<dbReference type="Pfam" id="PF07336">
    <property type="entry name" value="ABATE"/>
    <property type="match status" value="1"/>
</dbReference>
<sequence>MFSYDTRSALASAADLVNTAPDARTGRYERLPDVAALRSFVERWGWTGPIPLREDELDRVHAVRRVLRGLWDLAGDEAGTVDLVNRMLRDAAVLPQLVRHDDWPYHLHGWNDGTPIAERFLAEPAMGMVDVVRADALDRLRHCAAPDCAGVLVDFSRNSSRRFCDDGCNNRLNVAAYRARRA</sequence>
<dbReference type="PANTHER" id="PTHR35525">
    <property type="entry name" value="BLL6575 PROTEIN"/>
    <property type="match status" value="1"/>
</dbReference>
<reference evidence="2 5" key="1">
    <citation type="submission" date="2016-02" db="EMBL/GenBank/DDBJ databases">
        <authorList>
            <person name="Teng J.L."/>
            <person name="Tang Y."/>
            <person name="Huang Y."/>
            <person name="Guo F."/>
            <person name="Wei W."/>
            <person name="Chen J.H."/>
            <person name="Wong S.Y."/>
            <person name="Lau S.K."/>
            <person name="Woo P.C."/>
        </authorList>
    </citation>
    <scope>NUCLEOTIDE SEQUENCE [LARGE SCALE GENOMIC DNA]</scope>
    <source>
        <strain evidence="2 5">JCM 13375</strain>
    </source>
</reference>
<comment type="caution">
    <text evidence="3">The sequence shown here is derived from an EMBL/GenBank/DDBJ whole genome shotgun (WGS) entry which is preliminary data.</text>
</comment>
<feature type="domain" description="Zinc finger CGNR" evidence="1">
    <location>
        <begin position="139"/>
        <end position="181"/>
    </location>
</feature>
<dbReference type="Pfam" id="PF11706">
    <property type="entry name" value="zf-CGNR"/>
    <property type="match status" value="1"/>
</dbReference>
<dbReference type="Proteomes" id="UP000070409">
    <property type="component" value="Unassembled WGS sequence"/>
</dbReference>
<evidence type="ECO:0000313" key="3">
    <source>
        <dbReference type="EMBL" id="KXP05219.1"/>
    </source>
</evidence>
<dbReference type="EMBL" id="LSRE01000018">
    <property type="protein sequence ID" value="KXO96369.1"/>
    <property type="molecule type" value="Genomic_DNA"/>
</dbReference>
<dbReference type="Proteomes" id="UP000070258">
    <property type="component" value="Unassembled WGS sequence"/>
</dbReference>
<dbReference type="InterPro" id="IPR021005">
    <property type="entry name" value="Znf_CGNR"/>
</dbReference>
<accession>A0A138A451</accession>
<keyword evidence="5" id="KW-1185">Reference proteome</keyword>
<dbReference type="InterPro" id="IPR023286">
    <property type="entry name" value="ABATE_dom_sf"/>
</dbReference>
<reference evidence="3" key="2">
    <citation type="submission" date="2016-02" db="EMBL/GenBank/DDBJ databases">
        <authorList>
            <person name="Teng J.L."/>
            <person name="Yang Y."/>
            <person name="Huang Y."/>
            <person name="Guo F."/>
            <person name="Wei W."/>
            <person name="Chen J.H."/>
            <person name="Wong S.Y."/>
            <person name="Lau S.K."/>
            <person name="Woo P.C."/>
        </authorList>
    </citation>
    <scope>NUCLEOTIDE SEQUENCE</scope>
    <source>
        <strain evidence="3">JCM 15929</strain>
    </source>
</reference>
<gene>
    <name evidence="3" type="ORF">AXK60_13820</name>
    <name evidence="2" type="ORF">AXK61_22940</name>
</gene>
<dbReference type="SUPFAM" id="SSF160904">
    <property type="entry name" value="Jann2411-like"/>
    <property type="match status" value="1"/>
</dbReference>
<name>A0A138A451_9ACTN</name>
<dbReference type="EMBL" id="LSRF01000057">
    <property type="protein sequence ID" value="KXP05219.1"/>
    <property type="molecule type" value="Genomic_DNA"/>
</dbReference>
<proteinExistence type="predicted"/>
<reference evidence="4" key="3">
    <citation type="submission" date="2016-02" db="EMBL/GenBank/DDBJ databases">
        <authorList>
            <person name="Wen L."/>
            <person name="He K."/>
            <person name="Yang H."/>
        </authorList>
    </citation>
    <scope>NUCLEOTIDE SEQUENCE [LARGE SCALE GENOMIC DNA]</scope>
    <source>
        <strain evidence="4">JCM 15929</strain>
    </source>
</reference>
<dbReference type="Gene3D" id="1.10.3300.10">
    <property type="entry name" value="Jann2411-like domain"/>
    <property type="match status" value="1"/>
</dbReference>
<organism evidence="3 4">
    <name type="scientific">Tsukamurella pseudospumae</name>
    <dbReference type="NCBI Taxonomy" id="239498"/>
    <lineage>
        <taxon>Bacteria</taxon>
        <taxon>Bacillati</taxon>
        <taxon>Actinomycetota</taxon>
        <taxon>Actinomycetes</taxon>
        <taxon>Mycobacteriales</taxon>
        <taxon>Tsukamurellaceae</taxon>
        <taxon>Tsukamurella</taxon>
    </lineage>
</organism>